<dbReference type="RefSeq" id="WP_089248568.1">
    <property type="nucleotide sequence ID" value="NZ_FZOW01000010.1"/>
</dbReference>
<dbReference type="AlphaFoldDB" id="A0A239KEZ1"/>
<keyword evidence="3" id="KW-1185">Reference proteome</keyword>
<protein>
    <submittedName>
        <fullName evidence="2">Pimeloyl-ACP methyl ester carboxylesterase</fullName>
    </submittedName>
</protein>
<dbReference type="GO" id="GO:0003824">
    <property type="term" value="F:catalytic activity"/>
    <property type="evidence" value="ECO:0007669"/>
    <property type="project" value="InterPro"/>
</dbReference>
<dbReference type="InterPro" id="IPR000639">
    <property type="entry name" value="Epox_hydrolase-like"/>
</dbReference>
<evidence type="ECO:0000313" key="3">
    <source>
        <dbReference type="Proteomes" id="UP000198327"/>
    </source>
</evidence>
<dbReference type="Pfam" id="PF00561">
    <property type="entry name" value="Abhydrolase_1"/>
    <property type="match status" value="1"/>
</dbReference>
<name>A0A239KEZ1_9NOCA</name>
<dbReference type="InterPro" id="IPR000073">
    <property type="entry name" value="AB_hydrolase_1"/>
</dbReference>
<dbReference type="PRINTS" id="PR00412">
    <property type="entry name" value="EPOXHYDRLASE"/>
</dbReference>
<dbReference type="InterPro" id="IPR029058">
    <property type="entry name" value="AB_hydrolase_fold"/>
</dbReference>
<dbReference type="InterPro" id="IPR050266">
    <property type="entry name" value="AB_hydrolase_sf"/>
</dbReference>
<organism evidence="2 3">
    <name type="scientific">Rhodococcoides kyotonense</name>
    <dbReference type="NCBI Taxonomy" id="398843"/>
    <lineage>
        <taxon>Bacteria</taxon>
        <taxon>Bacillati</taxon>
        <taxon>Actinomycetota</taxon>
        <taxon>Actinomycetes</taxon>
        <taxon>Mycobacteriales</taxon>
        <taxon>Nocardiaceae</taxon>
        <taxon>Rhodococcoides</taxon>
    </lineage>
</organism>
<evidence type="ECO:0000259" key="1">
    <source>
        <dbReference type="Pfam" id="PF00561"/>
    </source>
</evidence>
<dbReference type="SUPFAM" id="SSF53474">
    <property type="entry name" value="alpha/beta-Hydrolases"/>
    <property type="match status" value="1"/>
</dbReference>
<feature type="domain" description="AB hydrolase-1" evidence="1">
    <location>
        <begin position="30"/>
        <end position="155"/>
    </location>
</feature>
<evidence type="ECO:0000313" key="2">
    <source>
        <dbReference type="EMBL" id="SNT16751.1"/>
    </source>
</evidence>
<reference evidence="3" key="1">
    <citation type="submission" date="2017-06" db="EMBL/GenBank/DDBJ databases">
        <authorList>
            <person name="Varghese N."/>
            <person name="Submissions S."/>
        </authorList>
    </citation>
    <scope>NUCLEOTIDE SEQUENCE [LARGE SCALE GENOMIC DNA]</scope>
    <source>
        <strain evidence="3">JCM 23211</strain>
    </source>
</reference>
<dbReference type="PANTHER" id="PTHR43798">
    <property type="entry name" value="MONOACYLGLYCEROL LIPASE"/>
    <property type="match status" value="1"/>
</dbReference>
<dbReference type="Gene3D" id="3.40.50.1820">
    <property type="entry name" value="alpha/beta hydrolase"/>
    <property type="match status" value="1"/>
</dbReference>
<accession>A0A239KEZ1</accession>
<dbReference type="EMBL" id="FZOW01000010">
    <property type="protein sequence ID" value="SNT16751.1"/>
    <property type="molecule type" value="Genomic_DNA"/>
</dbReference>
<dbReference type="Proteomes" id="UP000198327">
    <property type="component" value="Unassembled WGS sequence"/>
</dbReference>
<sequence length="298" mass="33605">MTIERERHVGSVYVDGAELAVYENGNRDGPTLVLVHGWPDTHHLWDGVVPRLVDRFRVISYDTRGHGQSTGTGTVAEMRLEQLADDFMAVVDAVAGSTPVHVLAHDWGSVQVWEAICEPGAEARIASFTSISGPSLDHLGTWMRRASTTPKGLWQMATQLTSGVYTLFFMSGVLPRVAFRVFGRRWTWSLALRVFERVPSKNIHLADTLQQDMIRGLRIYRANIPRKILRPDERYTHVPVQLLVPKRDPAIRRASFDGIERWVSRVSRTDVRSGHWLPLKNPDFVATATASFIERISS</sequence>
<dbReference type="STRING" id="398843.A3K89_11115"/>
<dbReference type="OrthoDB" id="4220752at2"/>
<proteinExistence type="predicted"/>
<gene>
    <name evidence="2" type="ORF">SAMN05421642_110130</name>
</gene>